<dbReference type="GO" id="GO:0044281">
    <property type="term" value="P:small molecule metabolic process"/>
    <property type="evidence" value="ECO:0007669"/>
    <property type="project" value="UniProtKB-ARBA"/>
</dbReference>
<dbReference type="InterPro" id="IPR051121">
    <property type="entry name" value="FAH"/>
</dbReference>
<dbReference type="Proteomes" id="UP000235598">
    <property type="component" value="Unassembled WGS sequence"/>
</dbReference>
<dbReference type="Pfam" id="PF01557">
    <property type="entry name" value="FAA_hydrolase"/>
    <property type="match status" value="1"/>
</dbReference>
<comment type="caution">
    <text evidence="4">The sequence shown here is derived from an EMBL/GenBank/DDBJ whole genome shotgun (WGS) entry which is preliminary data.</text>
</comment>
<dbReference type="InterPro" id="IPR036663">
    <property type="entry name" value="Fumarylacetoacetase_C_sf"/>
</dbReference>
<dbReference type="GO" id="GO:0003824">
    <property type="term" value="F:catalytic activity"/>
    <property type="evidence" value="ECO:0007669"/>
    <property type="project" value="InterPro"/>
</dbReference>
<feature type="domain" description="Fumarylacetoacetase-like C-terminal" evidence="3">
    <location>
        <begin position="72"/>
        <end position="276"/>
    </location>
</feature>
<accession>A0A2N6VL22</accession>
<evidence type="ECO:0000256" key="1">
    <source>
        <dbReference type="ARBA" id="ARBA00010211"/>
    </source>
</evidence>
<dbReference type="SUPFAM" id="SSF56529">
    <property type="entry name" value="FAH"/>
    <property type="match status" value="1"/>
</dbReference>
<name>A0A2N6VL22_9MICO</name>
<dbReference type="PANTHER" id="PTHR42796">
    <property type="entry name" value="FUMARYLACETOACETATE HYDROLASE DOMAIN-CONTAINING PROTEIN 2A-RELATED"/>
    <property type="match status" value="1"/>
</dbReference>
<comment type="similarity">
    <text evidence="1">Belongs to the FAH family.</text>
</comment>
<dbReference type="OrthoDB" id="9805307at2"/>
<dbReference type="InterPro" id="IPR011234">
    <property type="entry name" value="Fumarylacetoacetase-like_C"/>
</dbReference>
<evidence type="ECO:0000259" key="3">
    <source>
        <dbReference type="Pfam" id="PF01557"/>
    </source>
</evidence>
<dbReference type="PANTHER" id="PTHR42796:SF4">
    <property type="entry name" value="FUMARYLACETOACETATE HYDROLASE DOMAIN-CONTAINING PROTEIN 2A"/>
    <property type="match status" value="1"/>
</dbReference>
<evidence type="ECO:0000313" key="4">
    <source>
        <dbReference type="EMBL" id="PMD04851.1"/>
    </source>
</evidence>
<organism evidence="4 5">
    <name type="scientific">Brevibacterium paucivorans</name>
    <dbReference type="NCBI Taxonomy" id="170994"/>
    <lineage>
        <taxon>Bacteria</taxon>
        <taxon>Bacillati</taxon>
        <taxon>Actinomycetota</taxon>
        <taxon>Actinomycetes</taxon>
        <taxon>Micrococcales</taxon>
        <taxon>Brevibacteriaceae</taxon>
        <taxon>Brevibacterium</taxon>
    </lineage>
</organism>
<dbReference type="EMBL" id="PNHK01000004">
    <property type="protein sequence ID" value="PMD04851.1"/>
    <property type="molecule type" value="Genomic_DNA"/>
</dbReference>
<evidence type="ECO:0000313" key="5">
    <source>
        <dbReference type="Proteomes" id="UP000235598"/>
    </source>
</evidence>
<dbReference type="AlphaFoldDB" id="A0A2N6VL22"/>
<dbReference type="Gene3D" id="3.90.850.10">
    <property type="entry name" value="Fumarylacetoacetase-like, C-terminal domain"/>
    <property type="match status" value="1"/>
</dbReference>
<keyword evidence="2" id="KW-0479">Metal-binding</keyword>
<gene>
    <name evidence="4" type="ORF">CJ199_10860</name>
</gene>
<protein>
    <recommendedName>
        <fullName evidence="3">Fumarylacetoacetase-like C-terminal domain-containing protein</fullName>
    </recommendedName>
</protein>
<evidence type="ECO:0000256" key="2">
    <source>
        <dbReference type="ARBA" id="ARBA00022723"/>
    </source>
</evidence>
<proteinExistence type="inferred from homology"/>
<sequence length="281" mass="30404">MELMRVGPRGQEIPVVRLNGRHYDVRPLTSDFNAEFWAHGVNTLAQAQVAECEEISIDGQRIGAPVAQPGAVICIGTNYAAHAAEANLPTPTHPVVFLKTPNTVAGPYDELEPPRRFSQLDWEVELAVIIGQVAHNLDSPEQAREHIAAYTVANDLSERVFQTQESGGQWSKGKCFPGALPLGPVAVSADAFDPTNARLTSHVNGEPRQDSSTADMVFDVFHLVYDLSQYMRLEPGYVIATGTPQGVAMSGQFPYLESGDVVEVAIEGLGTQRTQIGIMAP</sequence>
<dbReference type="RefSeq" id="WP_102239489.1">
    <property type="nucleotide sequence ID" value="NZ_BAAAIM010000003.1"/>
</dbReference>
<reference evidence="4 5" key="1">
    <citation type="submission" date="2017-09" db="EMBL/GenBank/DDBJ databases">
        <title>Bacterial strain isolated from the female urinary microbiota.</title>
        <authorList>
            <person name="Thomas-White K."/>
            <person name="Kumar N."/>
            <person name="Forster S."/>
            <person name="Putonti C."/>
            <person name="Lawley T."/>
            <person name="Wolfe A.J."/>
        </authorList>
    </citation>
    <scope>NUCLEOTIDE SEQUENCE [LARGE SCALE GENOMIC DNA]</scope>
    <source>
        <strain evidence="4 5">UMB1301</strain>
    </source>
</reference>
<dbReference type="GO" id="GO:0046872">
    <property type="term" value="F:metal ion binding"/>
    <property type="evidence" value="ECO:0007669"/>
    <property type="project" value="UniProtKB-KW"/>
</dbReference>